<dbReference type="InterPro" id="IPR038561">
    <property type="entry name" value="SoxD_sf"/>
</dbReference>
<sequence length="90" mass="10620">MRIPCPLCGERALEEFTYLGDATVKRPAAEETDPKAWYDFVYLRDNPRGPHRELWHHLHGCRAWLEVERDTLTHEVFDSRLARERGTEAK</sequence>
<reference evidence="1 2" key="1">
    <citation type="submission" date="2018-07" db="EMBL/GenBank/DDBJ databases">
        <title>Venubactetium sediminum gen. nov., sp. nov., isolated from a marine solar saltern.</title>
        <authorList>
            <person name="Wang S."/>
        </authorList>
    </citation>
    <scope>NUCLEOTIDE SEQUENCE [LARGE SCALE GENOMIC DNA]</scope>
    <source>
        <strain evidence="1 2">WD2A32</strain>
    </source>
</reference>
<dbReference type="Proteomes" id="UP000253941">
    <property type="component" value="Unassembled WGS sequence"/>
</dbReference>
<comment type="caution">
    <text evidence="1">The sequence shown here is derived from an EMBL/GenBank/DDBJ whole genome shotgun (WGS) entry which is preliminary data.</text>
</comment>
<evidence type="ECO:0000313" key="2">
    <source>
        <dbReference type="Proteomes" id="UP000253941"/>
    </source>
</evidence>
<organism evidence="1 2">
    <name type="scientific">Ferruginivarius sediminum</name>
    <dbReference type="NCBI Taxonomy" id="2661937"/>
    <lineage>
        <taxon>Bacteria</taxon>
        <taxon>Pseudomonadati</taxon>
        <taxon>Pseudomonadota</taxon>
        <taxon>Alphaproteobacteria</taxon>
        <taxon>Rhodospirillales</taxon>
        <taxon>Rhodospirillaceae</taxon>
        <taxon>Ferruginivarius</taxon>
    </lineage>
</organism>
<dbReference type="RefSeq" id="WP_114582572.1">
    <property type="nucleotide sequence ID" value="NZ_QPMH01000011.1"/>
</dbReference>
<dbReference type="InterPro" id="IPR006279">
    <property type="entry name" value="SoxD"/>
</dbReference>
<dbReference type="GO" id="GO:0008115">
    <property type="term" value="F:sarcosine oxidase activity"/>
    <property type="evidence" value="ECO:0007669"/>
    <property type="project" value="InterPro"/>
</dbReference>
<keyword evidence="2" id="KW-1185">Reference proteome</keyword>
<dbReference type="GO" id="GO:0046653">
    <property type="term" value="P:tetrahydrofolate metabolic process"/>
    <property type="evidence" value="ECO:0007669"/>
    <property type="project" value="InterPro"/>
</dbReference>
<dbReference type="EMBL" id="QPMH01000011">
    <property type="protein sequence ID" value="RDD61541.1"/>
    <property type="molecule type" value="Genomic_DNA"/>
</dbReference>
<protein>
    <submittedName>
        <fullName evidence="1">Sarcosine oxidase subunit delta</fullName>
    </submittedName>
</protein>
<name>A0A369T887_9PROT</name>
<gene>
    <name evidence="1" type="ORF">DRB17_12665</name>
</gene>
<dbReference type="Gene3D" id="3.30.2270.10">
    <property type="entry name" value="Folate-binding superfamily"/>
    <property type="match status" value="1"/>
</dbReference>
<evidence type="ECO:0000313" key="1">
    <source>
        <dbReference type="EMBL" id="RDD61541.1"/>
    </source>
</evidence>
<proteinExistence type="predicted"/>
<dbReference type="Pfam" id="PF04267">
    <property type="entry name" value="SoxD"/>
    <property type="match status" value="1"/>
</dbReference>
<dbReference type="AlphaFoldDB" id="A0A369T887"/>
<accession>A0A369T887</accession>